<feature type="domain" description="Methyl-accepting transducer" evidence="4">
    <location>
        <begin position="1"/>
        <end position="241"/>
    </location>
</feature>
<evidence type="ECO:0000313" key="5">
    <source>
        <dbReference type="EMBL" id="MBC9786588.1"/>
    </source>
</evidence>
<dbReference type="SMART" id="SM00283">
    <property type="entry name" value="MA"/>
    <property type="match status" value="1"/>
</dbReference>
<keyword evidence="1 3" id="KW-0807">Transducer</keyword>
<evidence type="ECO:0000256" key="3">
    <source>
        <dbReference type="PROSITE-ProRule" id="PRU00284"/>
    </source>
</evidence>
<comment type="similarity">
    <text evidence="2">Belongs to the methyl-accepting chemotaxis (MCP) protein family.</text>
</comment>
<comment type="caution">
    <text evidence="5">The sequence shown here is derived from an EMBL/GenBank/DDBJ whole genome shotgun (WGS) entry which is preliminary data.</text>
</comment>
<dbReference type="PROSITE" id="PS50111">
    <property type="entry name" value="CHEMOTAXIS_TRANSDUC_2"/>
    <property type="match status" value="1"/>
</dbReference>
<sequence length="266" mass="29105">MEESSATIDEINSVIANVRHLASSMDNKATEGVSLSQDICRRAIDIKDEAITLNDKASEILVDIKTKLTTAIEKSREVEKIGVLTKSILRITEQTHLLALNAAIEAARSGESGKGFAVVAGEIRKLASESAETVTNIQLTATSVQEAVDNLVKTSEIAVKYIDEEVVAGYGKLLETGERYESDSNRFEEYIQVFKSISVQLKDITNVLVQSVQQVKVAVNESSSGINVLAEKTTSVVEKVTDIKNSSDKKIEKLEKLRETIEEFVV</sequence>
<reference evidence="5 6" key="1">
    <citation type="submission" date="2020-07" db="EMBL/GenBank/DDBJ databases">
        <title>Draft whole-genome sequence of Heliobacterium chlorum DSM 3682, type strain.</title>
        <authorList>
            <person name="Kyndt J.A."/>
            <person name="Meyer T.E."/>
            <person name="Imhoff J.F."/>
        </authorList>
    </citation>
    <scope>NUCLEOTIDE SEQUENCE [LARGE SCALE GENOMIC DNA]</scope>
    <source>
        <strain evidence="5 6">DSM 3682</strain>
    </source>
</reference>
<dbReference type="PANTHER" id="PTHR32089:SF112">
    <property type="entry name" value="LYSOZYME-LIKE PROTEIN-RELATED"/>
    <property type="match status" value="1"/>
</dbReference>
<dbReference type="PRINTS" id="PR00260">
    <property type="entry name" value="CHEMTRNSDUCR"/>
</dbReference>
<dbReference type="RefSeq" id="WP_188042006.1">
    <property type="nucleotide sequence ID" value="NZ_JACVHF010000050.1"/>
</dbReference>
<dbReference type="EMBL" id="JACVHF010000050">
    <property type="protein sequence ID" value="MBC9786588.1"/>
    <property type="molecule type" value="Genomic_DNA"/>
</dbReference>
<accession>A0ABR7T742</accession>
<evidence type="ECO:0000259" key="4">
    <source>
        <dbReference type="PROSITE" id="PS50111"/>
    </source>
</evidence>
<gene>
    <name evidence="5" type="ORF">H1S01_19265</name>
</gene>
<keyword evidence="6" id="KW-1185">Reference proteome</keyword>
<dbReference type="Proteomes" id="UP000617402">
    <property type="component" value="Unassembled WGS sequence"/>
</dbReference>
<dbReference type="Gene3D" id="1.10.287.950">
    <property type="entry name" value="Methyl-accepting chemotaxis protein"/>
    <property type="match status" value="1"/>
</dbReference>
<proteinExistence type="inferred from homology"/>
<evidence type="ECO:0000256" key="1">
    <source>
        <dbReference type="ARBA" id="ARBA00023224"/>
    </source>
</evidence>
<evidence type="ECO:0000313" key="6">
    <source>
        <dbReference type="Proteomes" id="UP000617402"/>
    </source>
</evidence>
<name>A0ABR7T742_HELCL</name>
<dbReference type="SUPFAM" id="SSF58104">
    <property type="entry name" value="Methyl-accepting chemotaxis protein (MCP) signaling domain"/>
    <property type="match status" value="1"/>
</dbReference>
<evidence type="ECO:0000256" key="2">
    <source>
        <dbReference type="ARBA" id="ARBA00029447"/>
    </source>
</evidence>
<dbReference type="InterPro" id="IPR004089">
    <property type="entry name" value="MCPsignal_dom"/>
</dbReference>
<dbReference type="InterPro" id="IPR004090">
    <property type="entry name" value="Chemotax_Me-accpt_rcpt"/>
</dbReference>
<dbReference type="Pfam" id="PF00015">
    <property type="entry name" value="MCPsignal"/>
    <property type="match status" value="1"/>
</dbReference>
<dbReference type="PANTHER" id="PTHR32089">
    <property type="entry name" value="METHYL-ACCEPTING CHEMOTAXIS PROTEIN MCPB"/>
    <property type="match status" value="1"/>
</dbReference>
<protein>
    <recommendedName>
        <fullName evidence="4">Methyl-accepting transducer domain-containing protein</fullName>
    </recommendedName>
</protein>
<organism evidence="5 6">
    <name type="scientific">Heliobacterium chlorum</name>
    <dbReference type="NCBI Taxonomy" id="2698"/>
    <lineage>
        <taxon>Bacteria</taxon>
        <taxon>Bacillati</taxon>
        <taxon>Bacillota</taxon>
        <taxon>Clostridia</taxon>
        <taxon>Eubacteriales</taxon>
        <taxon>Heliobacteriaceae</taxon>
        <taxon>Heliobacterium</taxon>
    </lineage>
</organism>